<protein>
    <submittedName>
        <fullName evidence="1">2-aminomuconate deaminase</fullName>
        <ecNumber evidence="1">3.5.99.5</ecNumber>
    </submittedName>
</protein>
<dbReference type="InterPro" id="IPR006175">
    <property type="entry name" value="YjgF/YER057c/UK114"/>
</dbReference>
<dbReference type="EC" id="3.5.99.5" evidence="1"/>
<dbReference type="PANTHER" id="PTHR11803">
    <property type="entry name" value="2-IMINOBUTANOATE/2-IMINOPROPANOATE DEAMINASE RIDA"/>
    <property type="match status" value="1"/>
</dbReference>
<proteinExistence type="predicted"/>
<dbReference type="Pfam" id="PF01042">
    <property type="entry name" value="Ribonuc_L-PSP"/>
    <property type="match status" value="1"/>
</dbReference>
<dbReference type="GO" id="GO:0005739">
    <property type="term" value="C:mitochondrion"/>
    <property type="evidence" value="ECO:0007669"/>
    <property type="project" value="TreeGrafter"/>
</dbReference>
<sequence>MSSKTLREKATPRGTYPHIRRAGDYLFVSGISARRTDNSIAGAQVDDQGTTRLDIQMQTRAVIDNIEDILKSMDCTLSDIVDVTTFLVNMNDFGGYNEVYAEYFSESRPARTTVAVHQLPHPHLVIEIKATAYKPE</sequence>
<dbReference type="Gene3D" id="3.30.1330.40">
    <property type="entry name" value="RutC-like"/>
    <property type="match status" value="1"/>
</dbReference>
<gene>
    <name evidence="1" type="ORF">MGWOODY_XGa62</name>
</gene>
<dbReference type="PANTHER" id="PTHR11803:SF48">
    <property type="entry name" value="2-AMINOMUCONATE DEAMINASE"/>
    <property type="match status" value="1"/>
</dbReference>
<reference evidence="1" key="1">
    <citation type="submission" date="2015-10" db="EMBL/GenBank/DDBJ databases">
        <authorList>
            <person name="Gilbert D.G."/>
        </authorList>
    </citation>
    <scope>NUCLEOTIDE SEQUENCE</scope>
</reference>
<dbReference type="GO" id="GO:0005829">
    <property type="term" value="C:cytosol"/>
    <property type="evidence" value="ECO:0007669"/>
    <property type="project" value="TreeGrafter"/>
</dbReference>
<keyword evidence="1" id="KW-0378">Hydrolase</keyword>
<dbReference type="CDD" id="cd00448">
    <property type="entry name" value="YjgF_YER057c_UK114_family"/>
    <property type="match status" value="1"/>
</dbReference>
<dbReference type="SUPFAM" id="SSF55298">
    <property type="entry name" value="YjgF-like"/>
    <property type="match status" value="1"/>
</dbReference>
<dbReference type="InterPro" id="IPR035959">
    <property type="entry name" value="RutC-like_sf"/>
</dbReference>
<dbReference type="AlphaFoldDB" id="A0A160TU82"/>
<organism evidence="1">
    <name type="scientific">hydrothermal vent metagenome</name>
    <dbReference type="NCBI Taxonomy" id="652676"/>
    <lineage>
        <taxon>unclassified sequences</taxon>
        <taxon>metagenomes</taxon>
        <taxon>ecological metagenomes</taxon>
    </lineage>
</organism>
<dbReference type="GO" id="GO:0050540">
    <property type="term" value="F:2-aminomuconate deaminase activity"/>
    <property type="evidence" value="ECO:0007669"/>
    <property type="project" value="UniProtKB-EC"/>
</dbReference>
<evidence type="ECO:0000313" key="1">
    <source>
        <dbReference type="EMBL" id="CUS54023.1"/>
    </source>
</evidence>
<accession>A0A160TU82</accession>
<dbReference type="EMBL" id="CZRL01000099">
    <property type="protein sequence ID" value="CUS54023.1"/>
    <property type="molecule type" value="Genomic_DNA"/>
</dbReference>
<name>A0A160TU82_9ZZZZ</name>